<feature type="disulfide bond" evidence="5">
    <location>
        <begin position="445"/>
        <end position="454"/>
    </location>
</feature>
<feature type="domain" description="EGF-like" evidence="7">
    <location>
        <begin position="168"/>
        <end position="212"/>
    </location>
</feature>
<keyword evidence="1" id="KW-0732">Signal</keyword>
<evidence type="ECO:0000313" key="10">
    <source>
        <dbReference type="RefSeq" id="XP_013395792.1"/>
    </source>
</evidence>
<feature type="disulfide bond" evidence="5">
    <location>
        <begin position="379"/>
        <end position="388"/>
    </location>
</feature>
<evidence type="ECO:0000313" key="9">
    <source>
        <dbReference type="Proteomes" id="UP000085678"/>
    </source>
</evidence>
<feature type="disulfide bond" evidence="5">
    <location>
        <begin position="202"/>
        <end position="211"/>
    </location>
</feature>
<dbReference type="SUPFAM" id="SSF56487">
    <property type="entry name" value="SRCR-like"/>
    <property type="match status" value="4"/>
</dbReference>
<dbReference type="Pfam" id="PF00530">
    <property type="entry name" value="SRCR"/>
    <property type="match status" value="4"/>
</dbReference>
<dbReference type="Gene3D" id="2.10.25.10">
    <property type="entry name" value="Laminin"/>
    <property type="match status" value="4"/>
</dbReference>
<evidence type="ECO:0000256" key="3">
    <source>
        <dbReference type="ARBA" id="ARBA00023157"/>
    </source>
</evidence>
<dbReference type="GO" id="GO:0004252">
    <property type="term" value="F:serine-type endopeptidase activity"/>
    <property type="evidence" value="ECO:0007669"/>
    <property type="project" value="TreeGrafter"/>
</dbReference>
<evidence type="ECO:0000259" key="7">
    <source>
        <dbReference type="PROSITE" id="PS50026"/>
    </source>
</evidence>
<dbReference type="FunFam" id="3.10.250.10:FF:000006">
    <property type="entry name" value="neurotrypsin isoform X2"/>
    <property type="match status" value="4"/>
</dbReference>
<dbReference type="PROSITE" id="PS00022">
    <property type="entry name" value="EGF_1"/>
    <property type="match status" value="4"/>
</dbReference>
<feature type="domain" description="SRCR" evidence="8">
    <location>
        <begin position="219"/>
        <end position="319"/>
    </location>
</feature>
<dbReference type="Gene3D" id="3.10.250.10">
    <property type="entry name" value="SRCR-like domain"/>
    <property type="match status" value="4"/>
</dbReference>
<keyword evidence="4" id="KW-0325">Glycoprotein</keyword>
<evidence type="ECO:0000256" key="2">
    <source>
        <dbReference type="ARBA" id="ARBA00022737"/>
    </source>
</evidence>
<sequence length="822" mass="92330">MPVIQAEKTTEIPNLTTEEYVGVRLVGGNSYREGRVMVYYDGRWGTICDHKFDDNDARVVCRMLGFGDRYAKAYGGACFGEGSGKIWLNHLHCQGTESSIAQCYKRYGWGNTHCSHSEDVGVSCGFSYRRSCTNYNYTSINHSPILSLLYHCPPPGGPPTAQVETTTTYDPCSSRPCYYGGTCVPQRSYYWPYNYVDYNCTCPWARYGKRCEYYVDIPVRLVGGYSNREGRVEVYYNGRWGTVCDDNFDSNDARVICRMLGFGDRYARSYGGACYGAGSGPIWLDLKCSGSEYSIANCNYTGWGINYCGHQEDAAVSCGYSYSRSCPGSSQYGRQTTENPTTETTSAYDPCSRNPCQYGGTCVRTSSYYWPYTGYRCNCPYYRTGQKCEYSAYGYPETTATNEITTATQETTTYDPCSRNPCQYGGTCIRTNSYYWPYTGYRCNCPYYRTGQKCEYGAYGYQTTEIPNLTTVEYVRVRLVGGNSYREGRVMVYYDGRWGTICDHDFDDNDARVVCRMLGHGDRYAKAYGGACFGEGSGKIWLNHLHCQGTESSLAQCYKGYGWGNTHCSHSEDVGVSCGFSYRRSCTNYNYTTSWPTTESTTKATAPPLTDPCSNNPCYNGGTCVPQRSYYWPYNFVDYNCTCPWDRYGKRCEYYGWPTTESPTTESVTPTVPVRLVGGYSNREGRVEVYYNGRWGTVCDDNFDDNDARVICRMLGFGDRYAKAYQSACYGLGNGQIWLDDVRCSGGEHSISACGHYGWGRHDCSHSEDAGVSCGYSYTRSCPGSSQYGTTEASETTSSSYDPCSSYPCYYGGTCVPKRCYY</sequence>
<dbReference type="STRING" id="7574.A0A1S3IC23"/>
<dbReference type="InterPro" id="IPR036772">
    <property type="entry name" value="SRCR-like_dom_sf"/>
</dbReference>
<dbReference type="OrthoDB" id="10066015at2759"/>
<feature type="domain" description="EGF-like" evidence="7">
    <location>
        <begin position="347"/>
        <end position="389"/>
    </location>
</feature>
<feature type="domain" description="EGF-like" evidence="7">
    <location>
        <begin position="413"/>
        <end position="455"/>
    </location>
</feature>
<dbReference type="PROSITE" id="PS00420">
    <property type="entry name" value="SRCR_1"/>
    <property type="match status" value="2"/>
</dbReference>
<dbReference type="InterPro" id="IPR000742">
    <property type="entry name" value="EGF"/>
</dbReference>
<gene>
    <name evidence="10" type="primary">LOC106162905</name>
</gene>
<dbReference type="GO" id="GO:0005886">
    <property type="term" value="C:plasma membrane"/>
    <property type="evidence" value="ECO:0007669"/>
    <property type="project" value="TreeGrafter"/>
</dbReference>
<dbReference type="RefSeq" id="XP_013395792.1">
    <property type="nucleotide sequence ID" value="XM_013540338.1"/>
</dbReference>
<dbReference type="SUPFAM" id="SSF57196">
    <property type="entry name" value="EGF/Laminin"/>
    <property type="match status" value="4"/>
</dbReference>
<proteinExistence type="predicted"/>
<keyword evidence="9" id="KW-1185">Reference proteome</keyword>
<evidence type="ECO:0000259" key="8">
    <source>
        <dbReference type="PROSITE" id="PS50287"/>
    </source>
</evidence>
<feature type="disulfide bond" evidence="6">
    <location>
        <begin position="257"/>
        <end position="318"/>
    </location>
</feature>
<dbReference type="PRINTS" id="PR00258">
    <property type="entry name" value="SPERACTRCPTR"/>
</dbReference>
<evidence type="ECO:0000256" key="5">
    <source>
        <dbReference type="PROSITE-ProRule" id="PRU00076"/>
    </source>
</evidence>
<feature type="disulfide bond" evidence="6">
    <location>
        <begin position="744"/>
        <end position="754"/>
    </location>
</feature>
<feature type="disulfide bond" evidence="6">
    <location>
        <begin position="547"/>
        <end position="557"/>
    </location>
</feature>
<dbReference type="GO" id="GO:0031638">
    <property type="term" value="P:zymogen activation"/>
    <property type="evidence" value="ECO:0007669"/>
    <property type="project" value="TreeGrafter"/>
</dbReference>
<dbReference type="SMART" id="SM00202">
    <property type="entry name" value="SR"/>
    <property type="match status" value="4"/>
</dbReference>
<keyword evidence="5" id="KW-0245">EGF-like domain</keyword>
<reference evidence="10" key="1">
    <citation type="submission" date="2025-08" db="UniProtKB">
        <authorList>
            <consortium name="RefSeq"/>
        </authorList>
    </citation>
    <scope>IDENTIFICATION</scope>
    <source>
        <tissue evidence="10">Gonads</tissue>
    </source>
</reference>
<evidence type="ECO:0000256" key="1">
    <source>
        <dbReference type="ARBA" id="ARBA00022729"/>
    </source>
</evidence>
<keyword evidence="2" id="KW-0677">Repeat</keyword>
<dbReference type="Proteomes" id="UP000085678">
    <property type="component" value="Unplaced"/>
</dbReference>
<organism evidence="9 10">
    <name type="scientific">Lingula anatina</name>
    <name type="common">Brachiopod</name>
    <name type="synonym">Lingula unguis</name>
    <dbReference type="NCBI Taxonomy" id="7574"/>
    <lineage>
        <taxon>Eukaryota</taxon>
        <taxon>Metazoa</taxon>
        <taxon>Spiralia</taxon>
        <taxon>Lophotrochozoa</taxon>
        <taxon>Brachiopoda</taxon>
        <taxon>Linguliformea</taxon>
        <taxon>Lingulata</taxon>
        <taxon>Lingulida</taxon>
        <taxon>Linguloidea</taxon>
        <taxon>Lingulidae</taxon>
        <taxon>Lingula</taxon>
    </lineage>
</organism>
<keyword evidence="3 6" id="KW-1015">Disulfide bond</keyword>
<dbReference type="PANTHER" id="PTHR48071">
    <property type="entry name" value="SRCR DOMAIN-CONTAINING PROTEIN"/>
    <property type="match status" value="1"/>
</dbReference>
<dbReference type="PROSITE" id="PS50026">
    <property type="entry name" value="EGF_3"/>
    <property type="match status" value="4"/>
</dbReference>
<feature type="disulfide bond" evidence="6">
    <location>
        <begin position="288"/>
        <end position="298"/>
    </location>
</feature>
<feature type="domain" description="EGF-like" evidence="7">
    <location>
        <begin position="609"/>
        <end position="653"/>
    </location>
</feature>
<dbReference type="InterPro" id="IPR001190">
    <property type="entry name" value="SRCR"/>
</dbReference>
<feature type="disulfide bond" evidence="5">
    <location>
        <begin position="643"/>
        <end position="652"/>
    </location>
</feature>
<dbReference type="SMART" id="SM00181">
    <property type="entry name" value="EGF"/>
    <property type="match status" value="4"/>
</dbReference>
<evidence type="ECO:0000256" key="4">
    <source>
        <dbReference type="ARBA" id="ARBA00023180"/>
    </source>
</evidence>
<dbReference type="PROSITE" id="PS50287">
    <property type="entry name" value="SRCR_2"/>
    <property type="match status" value="4"/>
</dbReference>
<feature type="disulfide bond" evidence="6">
    <location>
        <begin position="244"/>
        <end position="308"/>
    </location>
</feature>
<protein>
    <submittedName>
        <fullName evidence="10">Deleted in malignant brain tumors 1 protein-like</fullName>
    </submittedName>
</protein>
<dbReference type="GeneID" id="106162905"/>
<dbReference type="InParanoid" id="A0A1S3IC23"/>
<feature type="domain" description="SRCR" evidence="8">
    <location>
        <begin position="477"/>
        <end position="579"/>
    </location>
</feature>
<accession>A0A1S3IC23</accession>
<comment type="caution">
    <text evidence="6">Lacks conserved residue(s) required for the propagation of feature annotation.</text>
</comment>
<feature type="disulfide bond" evidence="6">
    <location>
        <begin position="93"/>
        <end position="103"/>
    </location>
</feature>
<name>A0A1S3IC23_LINAN</name>
<dbReference type="PANTHER" id="PTHR48071:SF24">
    <property type="entry name" value="DELETED IN MALIGNANT BRAIN TUMORS 1 PROTEIN-LIKE"/>
    <property type="match status" value="1"/>
</dbReference>
<feature type="domain" description="SRCR" evidence="8">
    <location>
        <begin position="23"/>
        <end position="125"/>
    </location>
</feature>
<feature type="domain" description="SRCR" evidence="8">
    <location>
        <begin position="674"/>
        <end position="775"/>
    </location>
</feature>
<dbReference type="AlphaFoldDB" id="A0A1S3IC23"/>
<dbReference type="KEGG" id="lak:106162905"/>
<evidence type="ECO:0000256" key="6">
    <source>
        <dbReference type="PROSITE-ProRule" id="PRU00196"/>
    </source>
</evidence>